<dbReference type="Proteomes" id="UP000308600">
    <property type="component" value="Unassembled WGS sequence"/>
</dbReference>
<evidence type="ECO:0000313" key="2">
    <source>
        <dbReference type="Proteomes" id="UP000308600"/>
    </source>
</evidence>
<proteinExistence type="predicted"/>
<sequence length="178" mass="19637">MAVRNYYKGTQGLASMLGEAFEVAFPEYHKEYLQAFKAGVWVSEDPGPWLGRAIIWKLQVQPHMDASDVGPTAAFNCGSYDDGPMYLPDLDIKLAYAPGDLLIFLSGILYHAVGHWEPTAHPSGILTPGRIGNVFFFPKQSYLTLKGKPENWNWGTMTGACAPVVDVDCPPNEKSKQD</sequence>
<name>A0ACD3A541_9AGAR</name>
<protein>
    <submittedName>
        <fullName evidence="1">Uncharacterized protein</fullName>
    </submittedName>
</protein>
<organism evidence="1 2">
    <name type="scientific">Pluteus cervinus</name>
    <dbReference type="NCBI Taxonomy" id="181527"/>
    <lineage>
        <taxon>Eukaryota</taxon>
        <taxon>Fungi</taxon>
        <taxon>Dikarya</taxon>
        <taxon>Basidiomycota</taxon>
        <taxon>Agaricomycotina</taxon>
        <taxon>Agaricomycetes</taxon>
        <taxon>Agaricomycetidae</taxon>
        <taxon>Agaricales</taxon>
        <taxon>Pluteineae</taxon>
        <taxon>Pluteaceae</taxon>
        <taxon>Pluteus</taxon>
    </lineage>
</organism>
<accession>A0ACD3A541</accession>
<dbReference type="EMBL" id="ML208727">
    <property type="protein sequence ID" value="TFK60827.1"/>
    <property type="molecule type" value="Genomic_DNA"/>
</dbReference>
<reference evidence="1 2" key="1">
    <citation type="journal article" date="2019" name="Nat. Ecol. Evol.">
        <title>Megaphylogeny resolves global patterns of mushroom evolution.</title>
        <authorList>
            <person name="Varga T."/>
            <person name="Krizsan K."/>
            <person name="Foldi C."/>
            <person name="Dima B."/>
            <person name="Sanchez-Garcia M."/>
            <person name="Sanchez-Ramirez S."/>
            <person name="Szollosi G.J."/>
            <person name="Szarkandi J.G."/>
            <person name="Papp V."/>
            <person name="Albert L."/>
            <person name="Andreopoulos W."/>
            <person name="Angelini C."/>
            <person name="Antonin V."/>
            <person name="Barry K.W."/>
            <person name="Bougher N.L."/>
            <person name="Buchanan P."/>
            <person name="Buyck B."/>
            <person name="Bense V."/>
            <person name="Catcheside P."/>
            <person name="Chovatia M."/>
            <person name="Cooper J."/>
            <person name="Damon W."/>
            <person name="Desjardin D."/>
            <person name="Finy P."/>
            <person name="Geml J."/>
            <person name="Haridas S."/>
            <person name="Hughes K."/>
            <person name="Justo A."/>
            <person name="Karasinski D."/>
            <person name="Kautmanova I."/>
            <person name="Kiss B."/>
            <person name="Kocsube S."/>
            <person name="Kotiranta H."/>
            <person name="LaButti K.M."/>
            <person name="Lechner B.E."/>
            <person name="Liimatainen K."/>
            <person name="Lipzen A."/>
            <person name="Lukacs Z."/>
            <person name="Mihaltcheva S."/>
            <person name="Morgado L.N."/>
            <person name="Niskanen T."/>
            <person name="Noordeloos M.E."/>
            <person name="Ohm R.A."/>
            <person name="Ortiz-Santana B."/>
            <person name="Ovrebo C."/>
            <person name="Racz N."/>
            <person name="Riley R."/>
            <person name="Savchenko A."/>
            <person name="Shiryaev A."/>
            <person name="Soop K."/>
            <person name="Spirin V."/>
            <person name="Szebenyi C."/>
            <person name="Tomsovsky M."/>
            <person name="Tulloss R.E."/>
            <person name="Uehling J."/>
            <person name="Grigoriev I.V."/>
            <person name="Vagvolgyi C."/>
            <person name="Papp T."/>
            <person name="Martin F.M."/>
            <person name="Miettinen O."/>
            <person name="Hibbett D.S."/>
            <person name="Nagy L.G."/>
        </authorList>
    </citation>
    <scope>NUCLEOTIDE SEQUENCE [LARGE SCALE GENOMIC DNA]</scope>
    <source>
        <strain evidence="1 2">NL-1719</strain>
    </source>
</reference>
<keyword evidence="2" id="KW-1185">Reference proteome</keyword>
<gene>
    <name evidence="1" type="ORF">BDN72DRAFT_778923</name>
</gene>
<evidence type="ECO:0000313" key="1">
    <source>
        <dbReference type="EMBL" id="TFK60827.1"/>
    </source>
</evidence>